<dbReference type="SUPFAM" id="SSF54909">
    <property type="entry name" value="Dimeric alpha+beta barrel"/>
    <property type="match status" value="1"/>
</dbReference>
<dbReference type="PANTHER" id="PTHR33178:SF10">
    <property type="entry name" value="STRESS-RESPONSE A_B BARREL DOMAIN-CONTAINING PROTEIN"/>
    <property type="match status" value="1"/>
</dbReference>
<evidence type="ECO:0000259" key="2">
    <source>
        <dbReference type="PROSITE" id="PS51502"/>
    </source>
</evidence>
<evidence type="ECO:0000256" key="1">
    <source>
        <dbReference type="ARBA" id="ARBA00011738"/>
    </source>
</evidence>
<comment type="caution">
    <text evidence="3">The sequence shown here is derived from an EMBL/GenBank/DDBJ whole genome shotgun (WGS) entry which is preliminary data.</text>
</comment>
<dbReference type="Pfam" id="PF07876">
    <property type="entry name" value="Dabb"/>
    <property type="match status" value="1"/>
</dbReference>
<dbReference type="Gene3D" id="3.30.70.100">
    <property type="match status" value="1"/>
</dbReference>
<dbReference type="OrthoDB" id="1601230at2759"/>
<dbReference type="InterPro" id="IPR044662">
    <property type="entry name" value="HS1/DABB1-like"/>
</dbReference>
<dbReference type="SMART" id="SM00886">
    <property type="entry name" value="Dabb"/>
    <property type="match status" value="1"/>
</dbReference>
<proteinExistence type="predicted"/>
<sequence length="110" mass="11734">MSITHIVLLQFKPGADPAAVKTTCLNLLALATACVHPTTQTPYIRRVTGGHDNSPEGLQHGATHGFVVEFASAADRDYYVQSDPAHLAFVASLKGLAEKITVVDFTPSVF</sequence>
<feature type="domain" description="Stress-response A/B barrel" evidence="2">
    <location>
        <begin position="3"/>
        <end position="105"/>
    </location>
</feature>
<dbReference type="PROSITE" id="PS51502">
    <property type="entry name" value="S_R_A_B_BARREL"/>
    <property type="match status" value="1"/>
</dbReference>
<dbReference type="PANTHER" id="PTHR33178">
    <property type="match status" value="1"/>
</dbReference>
<evidence type="ECO:0000313" key="3">
    <source>
        <dbReference type="EMBL" id="OAA66822.1"/>
    </source>
</evidence>
<organism evidence="3 4">
    <name type="scientific">Niveomyces insectorum RCEF 264</name>
    <dbReference type="NCBI Taxonomy" id="1081102"/>
    <lineage>
        <taxon>Eukaryota</taxon>
        <taxon>Fungi</taxon>
        <taxon>Dikarya</taxon>
        <taxon>Ascomycota</taxon>
        <taxon>Pezizomycotina</taxon>
        <taxon>Sordariomycetes</taxon>
        <taxon>Hypocreomycetidae</taxon>
        <taxon>Hypocreales</taxon>
        <taxon>Cordycipitaceae</taxon>
        <taxon>Niveomyces</taxon>
    </lineage>
</organism>
<protein>
    <submittedName>
        <fullName evidence="3">Stress responsive alpha-beta barrel</fullName>
    </submittedName>
</protein>
<dbReference type="InterPro" id="IPR011008">
    <property type="entry name" value="Dimeric_a/b-barrel"/>
</dbReference>
<dbReference type="EMBL" id="AZHD01000002">
    <property type="protein sequence ID" value="OAA66822.1"/>
    <property type="molecule type" value="Genomic_DNA"/>
</dbReference>
<reference evidence="3 4" key="1">
    <citation type="journal article" date="2016" name="Genome Biol. Evol.">
        <title>Divergent and convergent evolution of fungal pathogenicity.</title>
        <authorList>
            <person name="Shang Y."/>
            <person name="Xiao G."/>
            <person name="Zheng P."/>
            <person name="Cen K."/>
            <person name="Zhan S."/>
            <person name="Wang C."/>
        </authorList>
    </citation>
    <scope>NUCLEOTIDE SEQUENCE [LARGE SCALE GENOMIC DNA]</scope>
    <source>
        <strain evidence="3 4">RCEF 264</strain>
    </source>
</reference>
<evidence type="ECO:0000313" key="4">
    <source>
        <dbReference type="Proteomes" id="UP000076874"/>
    </source>
</evidence>
<name>A0A162JC80_9HYPO</name>
<dbReference type="Proteomes" id="UP000076874">
    <property type="component" value="Unassembled WGS sequence"/>
</dbReference>
<dbReference type="AlphaFoldDB" id="A0A162JC80"/>
<dbReference type="STRING" id="1081102.A0A162JC80"/>
<accession>A0A162JC80</accession>
<dbReference type="InterPro" id="IPR013097">
    <property type="entry name" value="Dabb"/>
</dbReference>
<keyword evidence="4" id="KW-1185">Reference proteome</keyword>
<gene>
    <name evidence="3" type="ORF">SPI_01398</name>
</gene>
<comment type="subunit">
    <text evidence="1">Homodimer.</text>
</comment>